<evidence type="ECO:0000256" key="5">
    <source>
        <dbReference type="ARBA" id="ARBA00022989"/>
    </source>
</evidence>
<dbReference type="PANTHER" id="PTHR33362">
    <property type="entry name" value="SIALIC ACID TRAP TRANSPORTER PERMEASE PROTEIN SIAT-RELATED"/>
    <property type="match status" value="1"/>
</dbReference>
<dbReference type="eggNOG" id="COG1593">
    <property type="taxonomic scope" value="Bacteria"/>
</dbReference>
<evidence type="ECO:0000256" key="1">
    <source>
        <dbReference type="ARBA" id="ARBA00004429"/>
    </source>
</evidence>
<accession>A0A0A0EIW5</accession>
<dbReference type="NCBIfam" id="TIGR00786">
    <property type="entry name" value="dctM"/>
    <property type="match status" value="1"/>
</dbReference>
<dbReference type="STRING" id="1461694.ATO9_10675"/>
<dbReference type="InterPro" id="IPR004681">
    <property type="entry name" value="TRAP_DctM"/>
</dbReference>
<keyword evidence="3 7" id="KW-0997">Cell inner membrane</keyword>
<evidence type="ECO:0000313" key="10">
    <source>
        <dbReference type="Proteomes" id="UP000030004"/>
    </source>
</evidence>
<keyword evidence="6 7" id="KW-0472">Membrane</keyword>
<dbReference type="PIRSF" id="PIRSF006066">
    <property type="entry name" value="HI0050"/>
    <property type="match status" value="1"/>
</dbReference>
<comment type="caution">
    <text evidence="9">The sequence shown here is derived from an EMBL/GenBank/DDBJ whole genome shotgun (WGS) entry which is preliminary data.</text>
</comment>
<dbReference type="Pfam" id="PF06808">
    <property type="entry name" value="DctM"/>
    <property type="match status" value="1"/>
</dbReference>
<dbReference type="GO" id="GO:0005886">
    <property type="term" value="C:plasma membrane"/>
    <property type="evidence" value="ECO:0007669"/>
    <property type="project" value="UniProtKB-SubCell"/>
</dbReference>
<feature type="transmembrane region" description="Helical" evidence="7">
    <location>
        <begin position="217"/>
        <end position="238"/>
    </location>
</feature>
<feature type="transmembrane region" description="Helical" evidence="7">
    <location>
        <begin position="170"/>
        <end position="196"/>
    </location>
</feature>
<feature type="transmembrane region" description="Helical" evidence="7">
    <location>
        <begin position="358"/>
        <end position="383"/>
    </location>
</feature>
<feature type="transmembrane region" description="Helical" evidence="7">
    <location>
        <begin position="316"/>
        <end position="346"/>
    </location>
</feature>
<comment type="similarity">
    <text evidence="7">Belongs to the TRAP transporter large permease family.</text>
</comment>
<protein>
    <recommendedName>
        <fullName evidence="7">TRAP transporter large permease protein</fullName>
    </recommendedName>
</protein>
<keyword evidence="10" id="KW-1185">Reference proteome</keyword>
<evidence type="ECO:0000256" key="2">
    <source>
        <dbReference type="ARBA" id="ARBA00022475"/>
    </source>
</evidence>
<evidence type="ECO:0000256" key="7">
    <source>
        <dbReference type="RuleBase" id="RU369079"/>
    </source>
</evidence>
<gene>
    <name evidence="9" type="ORF">ATO9_10675</name>
</gene>
<evidence type="ECO:0000256" key="4">
    <source>
        <dbReference type="ARBA" id="ARBA00022692"/>
    </source>
</evidence>
<feature type="transmembrane region" description="Helical" evidence="7">
    <location>
        <begin position="244"/>
        <end position="262"/>
    </location>
</feature>
<sequence>MTVTVALLVLVAMLVFGLPVALAMGVSGAVGLYMFGGWPILQGILKTAPLSTANDYEIITIPMFLLMAEFVIISGVANDLFRAATVWVGRLRGGVAMATALAGAGFGAISGSSTAAAATLASTSIPAMLKEGYEPKLACGVVAISGTLAMLIPPSIALILYGIIADIPIGSLLIGGVIPGLIVTVTIMLTIAFLVWRDPSAAPLGQSYTFRQKFASLKRVGLVLILFFAVTGTIYSGIATPTEASGIGAFCAMLIAAWERQLTLKNGLRALRSAAQTTCMVLFIILGAHVFGYFFTLTRVTNDITTWVGALETSRWVILAVILLGYLILGFFMDQIAILILTVPVILPLILQMGYDPIWFGVLVVVTAEVGMVTPPLGMNVFVVARYTRRPLGELFRGVAPHVWAHLIVIALLAAFPAITLWLPSTMR</sequence>
<comment type="function">
    <text evidence="7">Part of the tripartite ATP-independent periplasmic (TRAP) transport system.</text>
</comment>
<keyword evidence="7" id="KW-0813">Transport</keyword>
<dbReference type="Proteomes" id="UP000030004">
    <property type="component" value="Unassembled WGS sequence"/>
</dbReference>
<proteinExistence type="inferred from homology"/>
<feature type="transmembrane region" description="Helical" evidence="7">
    <location>
        <begin position="403"/>
        <end position="423"/>
    </location>
</feature>
<name>A0A0A0EIW5_9RHOB</name>
<feature type="domain" description="TRAP C4-dicarboxylate transport system permease DctM subunit" evidence="8">
    <location>
        <begin position="7"/>
        <end position="419"/>
    </location>
</feature>
<feature type="transmembrane region" description="Helical" evidence="7">
    <location>
        <begin position="97"/>
        <end position="125"/>
    </location>
</feature>
<keyword evidence="4 7" id="KW-0812">Transmembrane</keyword>
<evidence type="ECO:0000256" key="3">
    <source>
        <dbReference type="ARBA" id="ARBA00022519"/>
    </source>
</evidence>
<feature type="transmembrane region" description="Helical" evidence="7">
    <location>
        <begin position="6"/>
        <end position="35"/>
    </location>
</feature>
<dbReference type="OrthoDB" id="9790209at2"/>
<dbReference type="EMBL" id="AQQX01000003">
    <property type="protein sequence ID" value="KGM49132.1"/>
    <property type="molecule type" value="Genomic_DNA"/>
</dbReference>
<feature type="transmembrane region" description="Helical" evidence="7">
    <location>
        <begin position="274"/>
        <end position="296"/>
    </location>
</feature>
<feature type="transmembrane region" description="Helical" evidence="7">
    <location>
        <begin position="56"/>
        <end position="77"/>
    </location>
</feature>
<dbReference type="InterPro" id="IPR010656">
    <property type="entry name" value="DctM"/>
</dbReference>
<dbReference type="AlphaFoldDB" id="A0A0A0EIW5"/>
<comment type="subcellular location">
    <subcellularLocation>
        <location evidence="1 7">Cell inner membrane</location>
        <topology evidence="1 7">Multi-pass membrane protein</topology>
    </subcellularLocation>
</comment>
<keyword evidence="2" id="KW-1003">Cell membrane</keyword>
<dbReference type="GO" id="GO:0022857">
    <property type="term" value="F:transmembrane transporter activity"/>
    <property type="evidence" value="ECO:0007669"/>
    <property type="project" value="UniProtKB-UniRule"/>
</dbReference>
<comment type="subunit">
    <text evidence="7">The complex comprises the extracytoplasmic solute receptor protein and the two transmembrane proteins.</text>
</comment>
<dbReference type="RefSeq" id="WP_043748194.1">
    <property type="nucleotide sequence ID" value="NZ_AQQX01000003.1"/>
</dbReference>
<keyword evidence="5 7" id="KW-1133">Transmembrane helix</keyword>
<feature type="transmembrane region" description="Helical" evidence="7">
    <location>
        <begin position="137"/>
        <end position="164"/>
    </location>
</feature>
<evidence type="ECO:0000256" key="6">
    <source>
        <dbReference type="ARBA" id="ARBA00023136"/>
    </source>
</evidence>
<reference evidence="9 10" key="1">
    <citation type="journal article" date="2015" name="Antonie Van Leeuwenhoek">
        <title>Pseudooceanicola atlanticus gen. nov. sp. nov., isolated from surface seawater of the Atlantic Ocean and reclassification of Oceanicola batsensis, Oceanicola marinus, Oceanicola nitratireducens, Oceanicola nanhaiensis, Oceanicola antarcticus and Oceanicola flagellatus, as Pseudooceanicola batsensis comb. nov., Pseudooceanicola marinus comb. nov., Pseudooceanicola nitratireducens comb. nov., Pseudooceanicola nanhaiensis comb. nov., Pseudooceanicola antarcticus comb. nov., and Pseudooceanicola flagellatus comb. nov.</title>
        <authorList>
            <person name="Lai Q."/>
            <person name="Li G."/>
            <person name="Liu X."/>
            <person name="Du Y."/>
            <person name="Sun F."/>
            <person name="Shao Z."/>
        </authorList>
    </citation>
    <scope>NUCLEOTIDE SEQUENCE [LARGE SCALE GENOMIC DNA]</scope>
    <source>
        <strain evidence="9 10">22II-s11g</strain>
    </source>
</reference>
<evidence type="ECO:0000259" key="8">
    <source>
        <dbReference type="Pfam" id="PF06808"/>
    </source>
</evidence>
<organism evidence="9 10">
    <name type="scientific">Pseudooceanicola atlanticus</name>
    <dbReference type="NCBI Taxonomy" id="1461694"/>
    <lineage>
        <taxon>Bacteria</taxon>
        <taxon>Pseudomonadati</taxon>
        <taxon>Pseudomonadota</taxon>
        <taxon>Alphaproteobacteria</taxon>
        <taxon>Rhodobacterales</taxon>
        <taxon>Paracoccaceae</taxon>
        <taxon>Pseudooceanicola</taxon>
    </lineage>
</organism>
<dbReference type="PANTHER" id="PTHR33362:SF5">
    <property type="entry name" value="C4-DICARBOXYLATE TRAP TRANSPORTER LARGE PERMEASE PROTEIN DCTM"/>
    <property type="match status" value="1"/>
</dbReference>
<evidence type="ECO:0000313" key="9">
    <source>
        <dbReference type="EMBL" id="KGM49132.1"/>
    </source>
</evidence>